<sequence length="227" mass="24210">MPTMKQVDAMIAKLADNFDFSQREARLFHDLPAEIALPKRPANPPVKTQQNSKNEIESLGQQLAIVQRLIDQATKQNAELLDERSVLQDELKKSEAEFAEWRADMGWVAMSLGFMPTDEETTAADALVMMSNGGTDEETTAADALVMMSNGGTDEETTAADALVMMSNGGTDDETTAADALVMMSNGGTDEETTAADALVMMSNGGTDEETTAADALVMMSNGGTAN</sequence>
<gene>
    <name evidence="2" type="ORF">ceV_436</name>
</gene>
<name>A0A0N9R110_9VIRU</name>
<evidence type="ECO:0000256" key="1">
    <source>
        <dbReference type="SAM" id="Coils"/>
    </source>
</evidence>
<feature type="coiled-coil region" evidence="1">
    <location>
        <begin position="56"/>
        <end position="104"/>
    </location>
</feature>
<evidence type="ECO:0000313" key="2">
    <source>
        <dbReference type="EMBL" id="ALH23342.1"/>
    </source>
</evidence>
<accession>A0A0N9R110</accession>
<evidence type="ECO:0000313" key="3">
    <source>
        <dbReference type="Proteomes" id="UP000203826"/>
    </source>
</evidence>
<keyword evidence="3" id="KW-1185">Reference proteome</keyword>
<dbReference type="EMBL" id="KT820662">
    <property type="protein sequence ID" value="ALH23342.1"/>
    <property type="molecule type" value="Genomic_DNA"/>
</dbReference>
<organism evidence="2 3">
    <name type="scientific">Chrysochromulina ericina virus CeV-01B</name>
    <dbReference type="NCBI Taxonomy" id="3070830"/>
    <lineage>
        <taxon>Viruses</taxon>
        <taxon>Varidnaviria</taxon>
        <taxon>Bamfordvirae</taxon>
        <taxon>Nucleocytoviricota</taxon>
        <taxon>Megaviricetes</taxon>
        <taxon>Imitervirales</taxon>
        <taxon>Mesomimiviridae</taxon>
        <taxon>Tethysvirus</taxon>
        <taxon>Tethysvirus raunefjordenense</taxon>
    </lineage>
</organism>
<protein>
    <submittedName>
        <fullName evidence="2">Uncharacterized protein</fullName>
    </submittedName>
</protein>
<proteinExistence type="predicted"/>
<keyword evidence="1" id="KW-0175">Coiled coil</keyword>
<reference evidence="2 3" key="1">
    <citation type="journal article" date="2015" name="Genome Announc.">
        <title>The 474-Kilobase-Pair Complete Genome Sequence of CeV-01B, a Virus Infecting Haptolina (Chrysochromulina) ericina (Prymnesiophyceae).</title>
        <authorList>
            <person name="Gallot-Lavallee L."/>
            <person name="Pagarete A."/>
            <person name="Legendre M."/>
            <person name="Santini S."/>
            <person name="Sandaa R.A."/>
            <person name="Himmelbauer H."/>
            <person name="Ogata H."/>
            <person name="Bratbak G."/>
            <person name="Claverie J.M."/>
        </authorList>
    </citation>
    <scope>NUCLEOTIDE SEQUENCE [LARGE SCALE GENOMIC DNA]</scope>
    <source>
        <strain evidence="2">CeV-01B</strain>
    </source>
</reference>
<dbReference type="KEGG" id="vg:26049303"/>
<dbReference type="Proteomes" id="UP000203826">
    <property type="component" value="Segment"/>
</dbReference>